<dbReference type="InterPro" id="IPR043504">
    <property type="entry name" value="Peptidase_S1_PA_chymotrypsin"/>
</dbReference>
<protein>
    <recommendedName>
        <fullName evidence="2">Peptidase S1 domain-containing protein</fullName>
    </recommendedName>
</protein>
<dbReference type="KEGG" id="loa:LOAG_11638"/>
<proteinExistence type="predicted"/>
<dbReference type="InterPro" id="IPR009003">
    <property type="entry name" value="Peptidase_S1_PA"/>
</dbReference>
<name>A0A1S0TMK9_LOALO</name>
<evidence type="ECO:0000313" key="1">
    <source>
        <dbReference type="EMBL" id="EFO16863.1"/>
    </source>
</evidence>
<dbReference type="SUPFAM" id="SSF50494">
    <property type="entry name" value="Trypsin-like serine proteases"/>
    <property type="match status" value="1"/>
</dbReference>
<reference evidence="1" key="1">
    <citation type="submission" date="2012-04" db="EMBL/GenBank/DDBJ databases">
        <title>The Genome Sequence of Loa loa.</title>
        <authorList>
            <consortium name="The Broad Institute Genome Sequencing Platform"/>
            <consortium name="Broad Institute Genome Sequencing Center for Infectious Disease"/>
            <person name="Nutman T.B."/>
            <person name="Fink D.L."/>
            <person name="Russ C."/>
            <person name="Young S."/>
            <person name="Zeng Q."/>
            <person name="Gargeya S."/>
            <person name="Alvarado L."/>
            <person name="Berlin A."/>
            <person name="Chapman S.B."/>
            <person name="Chen Z."/>
            <person name="Freedman E."/>
            <person name="Gellesch M."/>
            <person name="Goldberg J."/>
            <person name="Griggs A."/>
            <person name="Gujja S."/>
            <person name="Heilman E.R."/>
            <person name="Heiman D."/>
            <person name="Howarth C."/>
            <person name="Mehta T."/>
            <person name="Neiman D."/>
            <person name="Pearson M."/>
            <person name="Roberts A."/>
            <person name="Saif S."/>
            <person name="Shea T."/>
            <person name="Shenoy N."/>
            <person name="Sisk P."/>
            <person name="Stolte C."/>
            <person name="Sykes S."/>
            <person name="White J."/>
            <person name="Yandava C."/>
            <person name="Haas B."/>
            <person name="Henn M.R."/>
            <person name="Nusbaum C."/>
            <person name="Birren B."/>
        </authorList>
    </citation>
    <scope>NUCLEOTIDE SEQUENCE [LARGE SCALE GENOMIC DNA]</scope>
</reference>
<dbReference type="OrthoDB" id="7754674at2759"/>
<organism evidence="1">
    <name type="scientific">Loa loa</name>
    <name type="common">Eye worm</name>
    <name type="synonym">Filaria loa</name>
    <dbReference type="NCBI Taxonomy" id="7209"/>
    <lineage>
        <taxon>Eukaryota</taxon>
        <taxon>Metazoa</taxon>
        <taxon>Ecdysozoa</taxon>
        <taxon>Nematoda</taxon>
        <taxon>Chromadorea</taxon>
        <taxon>Rhabditida</taxon>
        <taxon>Spirurina</taxon>
        <taxon>Spiruromorpha</taxon>
        <taxon>Filarioidea</taxon>
        <taxon>Onchocercidae</taxon>
        <taxon>Loa</taxon>
    </lineage>
</organism>
<evidence type="ECO:0008006" key="2">
    <source>
        <dbReference type="Google" id="ProtNLM"/>
    </source>
</evidence>
<gene>
    <name evidence="1" type="ORF">LOAG_11638</name>
</gene>
<dbReference type="Gene3D" id="2.40.10.10">
    <property type="entry name" value="Trypsin-like serine proteases"/>
    <property type="match status" value="1"/>
</dbReference>
<dbReference type="GeneID" id="9949098"/>
<dbReference type="EMBL" id="JH712185">
    <property type="protein sequence ID" value="EFO16863.1"/>
    <property type="molecule type" value="Genomic_DNA"/>
</dbReference>
<dbReference type="RefSeq" id="XP_003147204.1">
    <property type="nucleotide sequence ID" value="XM_003147156.2"/>
</dbReference>
<dbReference type="AlphaFoldDB" id="A0A1S0TMK9"/>
<sequence>MMSRLNYGSAKIISVAKEKDFIRAGPIYTMKNKTIHHGICNGDSGAGLQGFVKQRVFLLGIHSFGPKVCYEGSPFTVTDTRPYAQLICNLTGICYHLSSLT</sequence>
<dbReference type="CTD" id="9949098"/>
<dbReference type="InParanoid" id="A0A1S0TMK9"/>
<accession>A0A1S0TMK9</accession>